<accession>A0A5C5ZW73</accession>
<dbReference type="RefSeq" id="WP_146523513.1">
    <property type="nucleotide sequence ID" value="NZ_CP151726.1"/>
</dbReference>
<name>A0A5C5ZW73_9BACT</name>
<sequence length="198" mass="22467">MIPPHATEIIEFFETRYGSVESLSYNQIVFDTMQIAVCVASKGNVRTLFTVGMSNESLKVPQGFDEFQYVELFIQLPQTHEIEIAPGSCGSWPVDWLINVAKFPHRQNTWLGAPAVILAKNGPDDIFSDTCRFSGMLLVIDCQCLAGYRSVNLYRMCPLYWDEIELEREIGTPAFMQKLDERKVSFIVDCNRPSIAAR</sequence>
<dbReference type="AlphaFoldDB" id="A0A5C5ZW73"/>
<organism evidence="2 3">
    <name type="scientific">Stieleria varia</name>
    <dbReference type="NCBI Taxonomy" id="2528005"/>
    <lineage>
        <taxon>Bacteria</taxon>
        <taxon>Pseudomonadati</taxon>
        <taxon>Planctomycetota</taxon>
        <taxon>Planctomycetia</taxon>
        <taxon>Pirellulales</taxon>
        <taxon>Pirellulaceae</taxon>
        <taxon>Stieleria</taxon>
    </lineage>
</organism>
<reference evidence="2 3" key="1">
    <citation type="submission" date="2019-02" db="EMBL/GenBank/DDBJ databases">
        <title>Deep-cultivation of Planctomycetes and their phenomic and genomic characterization uncovers novel biology.</title>
        <authorList>
            <person name="Wiegand S."/>
            <person name="Jogler M."/>
            <person name="Boedeker C."/>
            <person name="Pinto D."/>
            <person name="Vollmers J."/>
            <person name="Rivas-Marin E."/>
            <person name="Kohn T."/>
            <person name="Peeters S.H."/>
            <person name="Heuer A."/>
            <person name="Rast P."/>
            <person name="Oberbeckmann S."/>
            <person name="Bunk B."/>
            <person name="Jeske O."/>
            <person name="Meyerdierks A."/>
            <person name="Storesund J.E."/>
            <person name="Kallscheuer N."/>
            <person name="Luecker S."/>
            <person name="Lage O.M."/>
            <person name="Pohl T."/>
            <person name="Merkel B.J."/>
            <person name="Hornburger P."/>
            <person name="Mueller R.-W."/>
            <person name="Bruemmer F."/>
            <person name="Labrenz M."/>
            <person name="Spormann A.M."/>
            <person name="Op Den Camp H."/>
            <person name="Overmann J."/>
            <person name="Amann R."/>
            <person name="Jetten M.S.M."/>
            <person name="Mascher T."/>
            <person name="Medema M.H."/>
            <person name="Devos D.P."/>
            <person name="Kaster A.-K."/>
            <person name="Ovreas L."/>
            <person name="Rohde M."/>
            <person name="Galperin M.Y."/>
            <person name="Jogler C."/>
        </authorList>
    </citation>
    <scope>NUCLEOTIDE SEQUENCE [LARGE SCALE GENOMIC DNA]</scope>
    <source>
        <strain evidence="2 3">Pla52n</strain>
    </source>
</reference>
<feature type="domain" description="Suppressor of fused-like" evidence="1">
    <location>
        <begin position="32"/>
        <end position="193"/>
    </location>
</feature>
<dbReference type="InterPro" id="IPR020941">
    <property type="entry name" value="SUFU-like_domain"/>
</dbReference>
<evidence type="ECO:0000259" key="1">
    <source>
        <dbReference type="Pfam" id="PF05076"/>
    </source>
</evidence>
<gene>
    <name evidence="2" type="ORF">Pla52n_66220</name>
</gene>
<dbReference type="Pfam" id="PF05076">
    <property type="entry name" value="SUFU"/>
    <property type="match status" value="1"/>
</dbReference>
<dbReference type="EMBL" id="SJPN01000017">
    <property type="protein sequence ID" value="TWT91288.1"/>
    <property type="molecule type" value="Genomic_DNA"/>
</dbReference>
<dbReference type="OrthoDB" id="4827574at2"/>
<protein>
    <submittedName>
        <fullName evidence="2">Suppressor of fused protein (SUFU)</fullName>
    </submittedName>
</protein>
<dbReference type="Proteomes" id="UP000320176">
    <property type="component" value="Unassembled WGS sequence"/>
</dbReference>
<evidence type="ECO:0000313" key="3">
    <source>
        <dbReference type="Proteomes" id="UP000320176"/>
    </source>
</evidence>
<proteinExistence type="predicted"/>
<keyword evidence="3" id="KW-1185">Reference proteome</keyword>
<comment type="caution">
    <text evidence="2">The sequence shown here is derived from an EMBL/GenBank/DDBJ whole genome shotgun (WGS) entry which is preliminary data.</text>
</comment>
<evidence type="ECO:0000313" key="2">
    <source>
        <dbReference type="EMBL" id="TWT91288.1"/>
    </source>
</evidence>